<protein>
    <recommendedName>
        <fullName evidence="1">F-box domain-containing protein</fullName>
    </recommendedName>
</protein>
<keyword evidence="3" id="KW-1185">Reference proteome</keyword>
<sequence length="427" mass="47404">MASLEVLLDNTVSAFSGREARLALTVRIDIALKDIERAQTTIKAANRSPVKQAFKLFRSRSTTKLNAQWELRKDENAAVVALAHEVSSGRRSLPSLQRFKLSLLQRALRTRRNSLASIFRLPTEVLAPILEQCPTIEDDAPYFQTSNFVSGLKLAHVCHRWREIAMKSSRFWTHIVLSRPRWALEMLHRSRGAPLVVGVDMAASATKTVAARDLMLAQLGRIHELHVDIPASRSLPSSLLAPAPILDTFCLRYDMAVGEPVVPGLFQGQAPALRHLSLRCCTLDWASPLWDNLVSLELLDAGVDNDETGQFLPLVLARMRHLRTLKLTGAVPEPMDDLGVRRLSEGGVAPEVRHRRPSAVDRHGCAVRVGCARGPAHGGGRADYLRVGARRPSPRARRHVVVPRGPVQPLGRVPLLRRRFHRPYSAA</sequence>
<dbReference type="InterPro" id="IPR032675">
    <property type="entry name" value="LRR_dom_sf"/>
</dbReference>
<reference evidence="2" key="1">
    <citation type="submission" date="2023-03" db="EMBL/GenBank/DDBJ databases">
        <title>Massive genome expansion in bonnet fungi (Mycena s.s.) driven by repeated elements and novel gene families across ecological guilds.</title>
        <authorList>
            <consortium name="Lawrence Berkeley National Laboratory"/>
            <person name="Harder C.B."/>
            <person name="Miyauchi S."/>
            <person name="Viragh M."/>
            <person name="Kuo A."/>
            <person name="Thoen E."/>
            <person name="Andreopoulos B."/>
            <person name="Lu D."/>
            <person name="Skrede I."/>
            <person name="Drula E."/>
            <person name="Henrissat B."/>
            <person name="Morin E."/>
            <person name="Kohler A."/>
            <person name="Barry K."/>
            <person name="LaButti K."/>
            <person name="Morin E."/>
            <person name="Salamov A."/>
            <person name="Lipzen A."/>
            <person name="Mereny Z."/>
            <person name="Hegedus B."/>
            <person name="Baldrian P."/>
            <person name="Stursova M."/>
            <person name="Weitz H."/>
            <person name="Taylor A."/>
            <person name="Grigoriev I.V."/>
            <person name="Nagy L.G."/>
            <person name="Martin F."/>
            <person name="Kauserud H."/>
        </authorList>
    </citation>
    <scope>NUCLEOTIDE SEQUENCE</scope>
    <source>
        <strain evidence="2">CBHHK067</strain>
    </source>
</reference>
<dbReference type="Gene3D" id="3.80.10.10">
    <property type="entry name" value="Ribonuclease Inhibitor"/>
    <property type="match status" value="1"/>
</dbReference>
<proteinExistence type="predicted"/>
<organism evidence="2 3">
    <name type="scientific">Mycena rosella</name>
    <name type="common">Pink bonnet</name>
    <name type="synonym">Agaricus rosellus</name>
    <dbReference type="NCBI Taxonomy" id="1033263"/>
    <lineage>
        <taxon>Eukaryota</taxon>
        <taxon>Fungi</taxon>
        <taxon>Dikarya</taxon>
        <taxon>Basidiomycota</taxon>
        <taxon>Agaricomycotina</taxon>
        <taxon>Agaricomycetes</taxon>
        <taxon>Agaricomycetidae</taxon>
        <taxon>Agaricales</taxon>
        <taxon>Marasmiineae</taxon>
        <taxon>Mycenaceae</taxon>
        <taxon>Mycena</taxon>
    </lineage>
</organism>
<feature type="domain" description="F-box" evidence="1">
    <location>
        <begin position="119"/>
        <end position="177"/>
    </location>
</feature>
<dbReference type="AlphaFoldDB" id="A0AAD7GP61"/>
<evidence type="ECO:0000313" key="2">
    <source>
        <dbReference type="EMBL" id="KAJ7700430.1"/>
    </source>
</evidence>
<accession>A0AAD7GP61</accession>
<comment type="caution">
    <text evidence="2">The sequence shown here is derived from an EMBL/GenBank/DDBJ whole genome shotgun (WGS) entry which is preliminary data.</text>
</comment>
<evidence type="ECO:0000313" key="3">
    <source>
        <dbReference type="Proteomes" id="UP001221757"/>
    </source>
</evidence>
<name>A0AAD7GP61_MYCRO</name>
<dbReference type="EMBL" id="JARKIE010000020">
    <property type="protein sequence ID" value="KAJ7700430.1"/>
    <property type="molecule type" value="Genomic_DNA"/>
</dbReference>
<dbReference type="Pfam" id="PF12937">
    <property type="entry name" value="F-box-like"/>
    <property type="match status" value="1"/>
</dbReference>
<evidence type="ECO:0000259" key="1">
    <source>
        <dbReference type="Pfam" id="PF12937"/>
    </source>
</evidence>
<gene>
    <name evidence="2" type="ORF">B0H17DRAFT_252900</name>
</gene>
<dbReference type="InterPro" id="IPR001810">
    <property type="entry name" value="F-box_dom"/>
</dbReference>
<dbReference type="Proteomes" id="UP001221757">
    <property type="component" value="Unassembled WGS sequence"/>
</dbReference>